<proteinExistence type="predicted"/>
<evidence type="ECO:0000256" key="1">
    <source>
        <dbReference type="SAM" id="MobiDB-lite"/>
    </source>
</evidence>
<sequence length="237" mass="25309">RQSGWEDWWASRPRRGIAAAAAGGRHAERRRVLRVGEPQARQAGVPVPGEPLPDAAAGAGDGRHGAGAGAPRPRRAALAVALAGAGPGPHPLLGVPGRLRRHRVRDVAAQAGVPGGLRLLQAPRQLPRALRHLHGAHAPHQRRRLHPPLPRRRPGGRQALTYGLWLRRQRASSAGTAAAAAAVLLCTCTSSLFSSLPISFAINIKKVKKERKIHIHSDCWKYCHPSGKGLGDCNLLE</sequence>
<gene>
    <name evidence="2" type="ORF">ZEAMMB73_Zm00001d028241</name>
</gene>
<dbReference type="EMBL" id="CM007647">
    <property type="protein sequence ID" value="ONL95168.1"/>
    <property type="molecule type" value="Genomic_DNA"/>
</dbReference>
<evidence type="ECO:0000313" key="2">
    <source>
        <dbReference type="EMBL" id="ONL95168.1"/>
    </source>
</evidence>
<feature type="non-terminal residue" evidence="2">
    <location>
        <position position="1"/>
    </location>
</feature>
<feature type="region of interest" description="Disordered" evidence="1">
    <location>
        <begin position="134"/>
        <end position="154"/>
    </location>
</feature>
<dbReference type="AlphaFoldDB" id="A0A1D6JTI2"/>
<organism evidence="2">
    <name type="scientific">Zea mays</name>
    <name type="common">Maize</name>
    <dbReference type="NCBI Taxonomy" id="4577"/>
    <lineage>
        <taxon>Eukaryota</taxon>
        <taxon>Viridiplantae</taxon>
        <taxon>Streptophyta</taxon>
        <taxon>Embryophyta</taxon>
        <taxon>Tracheophyta</taxon>
        <taxon>Spermatophyta</taxon>
        <taxon>Magnoliopsida</taxon>
        <taxon>Liliopsida</taxon>
        <taxon>Poales</taxon>
        <taxon>Poaceae</taxon>
        <taxon>PACMAD clade</taxon>
        <taxon>Panicoideae</taxon>
        <taxon>Andropogonodae</taxon>
        <taxon>Andropogoneae</taxon>
        <taxon>Tripsacinae</taxon>
        <taxon>Zea</taxon>
    </lineage>
</organism>
<reference evidence="2" key="1">
    <citation type="submission" date="2015-12" db="EMBL/GenBank/DDBJ databases">
        <title>Update maize B73 reference genome by single molecule sequencing technologies.</title>
        <authorList>
            <consortium name="Maize Genome Sequencing Project"/>
            <person name="Ware D."/>
        </authorList>
    </citation>
    <scope>NUCLEOTIDE SEQUENCE [LARGE SCALE GENOMIC DNA]</scope>
    <source>
        <tissue evidence="2">Seedling</tissue>
    </source>
</reference>
<feature type="region of interest" description="Disordered" evidence="1">
    <location>
        <begin position="20"/>
        <end position="72"/>
    </location>
</feature>
<name>A0A1D6JTI2_MAIZE</name>
<accession>A0A1D6JTI2</accession>
<protein>
    <submittedName>
        <fullName evidence="2">3-ketoacyl-CoA synthase</fullName>
    </submittedName>
</protein>